<feature type="repeat" description="WD" evidence="3">
    <location>
        <begin position="142"/>
        <end position="183"/>
    </location>
</feature>
<comment type="caution">
    <text evidence="4">The sequence shown here is derived from an EMBL/GenBank/DDBJ whole genome shotgun (WGS) entry which is preliminary data.</text>
</comment>
<dbReference type="RefSeq" id="WP_395545210.1">
    <property type="nucleotide sequence ID" value="NZ_CP166302.1"/>
</dbReference>
<dbReference type="PANTHER" id="PTHR19848:SF8">
    <property type="entry name" value="F-BOX AND WD REPEAT DOMAIN CONTAINING 7"/>
    <property type="match status" value="1"/>
</dbReference>
<dbReference type="Gene3D" id="2.130.10.10">
    <property type="entry name" value="YVTN repeat-like/Quinoprotein amine dehydrogenase"/>
    <property type="match status" value="2"/>
</dbReference>
<keyword evidence="5" id="KW-1185">Reference proteome</keyword>
<dbReference type="SUPFAM" id="SSF50978">
    <property type="entry name" value="WD40 repeat-like"/>
    <property type="match status" value="1"/>
</dbReference>
<dbReference type="InterPro" id="IPR036322">
    <property type="entry name" value="WD40_repeat_dom_sf"/>
</dbReference>
<dbReference type="EMBL" id="JBGFTR010000008">
    <property type="protein sequence ID" value="MFH7565033.1"/>
    <property type="molecule type" value="Genomic_DNA"/>
</dbReference>
<dbReference type="PROSITE" id="PS50294">
    <property type="entry name" value="WD_REPEATS_REGION"/>
    <property type="match status" value="1"/>
</dbReference>
<dbReference type="InterPro" id="IPR001680">
    <property type="entry name" value="WD40_rpt"/>
</dbReference>
<name>A0ABW7P0N7_9GAMM</name>
<evidence type="ECO:0000313" key="5">
    <source>
        <dbReference type="Proteomes" id="UP001610706"/>
    </source>
</evidence>
<dbReference type="SMART" id="SM00320">
    <property type="entry name" value="WD40"/>
    <property type="match status" value="5"/>
</dbReference>
<accession>A0ABW7P0N7</accession>
<evidence type="ECO:0000256" key="3">
    <source>
        <dbReference type="PROSITE-ProRule" id="PRU00221"/>
    </source>
</evidence>
<evidence type="ECO:0000256" key="1">
    <source>
        <dbReference type="ARBA" id="ARBA00022574"/>
    </source>
</evidence>
<keyword evidence="2" id="KW-0677">Repeat</keyword>
<dbReference type="InterPro" id="IPR015943">
    <property type="entry name" value="WD40/YVTN_repeat-like_dom_sf"/>
</dbReference>
<dbReference type="PROSITE" id="PS50082">
    <property type="entry name" value="WD_REPEATS_2"/>
    <property type="match status" value="1"/>
</dbReference>
<evidence type="ECO:0000256" key="2">
    <source>
        <dbReference type="ARBA" id="ARBA00022737"/>
    </source>
</evidence>
<organism evidence="4 5">
    <name type="scientific">Oceanimonas smirnovii</name>
    <dbReference type="NCBI Taxonomy" id="264574"/>
    <lineage>
        <taxon>Bacteria</taxon>
        <taxon>Pseudomonadati</taxon>
        <taxon>Pseudomonadota</taxon>
        <taxon>Gammaproteobacteria</taxon>
        <taxon>Aeromonadales</taxon>
        <taxon>Aeromonadaceae</taxon>
        <taxon>Oceanimonas</taxon>
    </lineage>
</organism>
<keyword evidence="1 3" id="KW-0853">WD repeat</keyword>
<proteinExistence type="predicted"/>
<sequence>MLVLILAGCDAGNAPLSSQPLANGAILAAETNGRFTLVTSGNGPVQVWRQGDATPLYQWHQGEETDPVLLLTISPGGNAAATATSHTVAVWSLESGQNLGFYSLPQSLRALALANNGQALLLGYQNGTVEFVNLNTGRRLQYFGHENVINSLDLSANGRYALSASHDGMVHFWQTTDAALLASWQHSNSANLVKLDENGSYAFSADAQGNGEIHHLPGGELQAQLKVPARGQTFVSARLNAGQNLLATGGTSRRLDLWQLDSGTHLQQWQVGLHTQLRPASAMVYSVAFVSPDTLYSASSSGLAETWTITNSEQNDE</sequence>
<reference evidence="4 5" key="1">
    <citation type="submission" date="2024-08" db="EMBL/GenBank/DDBJ databases">
        <title>Oceanimonas smirnovii Genome sequencing and assembly.</title>
        <authorList>
            <person name="Tang B."/>
        </authorList>
    </citation>
    <scope>NUCLEOTIDE SEQUENCE [LARGE SCALE GENOMIC DNA]</scope>
    <source>
        <strain evidence="4 5">OS2020-119</strain>
    </source>
</reference>
<gene>
    <name evidence="4" type="ORF">AB9R89_06820</name>
</gene>
<protein>
    <submittedName>
        <fullName evidence="4">WD40 repeat domain-containing protein</fullName>
    </submittedName>
</protein>
<dbReference type="Pfam" id="PF00400">
    <property type="entry name" value="WD40"/>
    <property type="match status" value="1"/>
</dbReference>
<evidence type="ECO:0000313" key="4">
    <source>
        <dbReference type="EMBL" id="MFH7565033.1"/>
    </source>
</evidence>
<dbReference type="PANTHER" id="PTHR19848">
    <property type="entry name" value="WD40 REPEAT PROTEIN"/>
    <property type="match status" value="1"/>
</dbReference>
<dbReference type="Proteomes" id="UP001610706">
    <property type="component" value="Unassembled WGS sequence"/>
</dbReference>